<dbReference type="EMBL" id="UINC01154951">
    <property type="protein sequence ID" value="SVD50513.1"/>
    <property type="molecule type" value="Genomic_DNA"/>
</dbReference>
<proteinExistence type="inferred from homology"/>
<name>A0A382VVI8_9ZZZZ</name>
<dbReference type="GO" id="GO:0000455">
    <property type="term" value="P:enzyme-directed rRNA pseudouridine synthesis"/>
    <property type="evidence" value="ECO:0007669"/>
    <property type="project" value="TreeGrafter"/>
</dbReference>
<evidence type="ECO:0000256" key="2">
    <source>
        <dbReference type="ARBA" id="ARBA00023235"/>
    </source>
</evidence>
<accession>A0A382VVI8</accession>
<dbReference type="Pfam" id="PF00849">
    <property type="entry name" value="PseudoU_synth_2"/>
    <property type="match status" value="1"/>
</dbReference>
<dbReference type="InterPro" id="IPR006224">
    <property type="entry name" value="PsdUridine_synth_RluA-like_CS"/>
</dbReference>
<reference evidence="4" key="1">
    <citation type="submission" date="2018-05" db="EMBL/GenBank/DDBJ databases">
        <authorList>
            <person name="Lanie J.A."/>
            <person name="Ng W.-L."/>
            <person name="Kazmierczak K.M."/>
            <person name="Andrzejewski T.M."/>
            <person name="Davidsen T.M."/>
            <person name="Wayne K.J."/>
            <person name="Tettelin H."/>
            <person name="Glass J.I."/>
            <person name="Rusch D."/>
            <person name="Podicherti R."/>
            <person name="Tsui H.-C.T."/>
            <person name="Winkler M.E."/>
        </authorList>
    </citation>
    <scope>NUCLEOTIDE SEQUENCE</scope>
</reference>
<dbReference type="AlphaFoldDB" id="A0A382VVI8"/>
<dbReference type="CDD" id="cd02869">
    <property type="entry name" value="PseudoU_synth_RluA_like"/>
    <property type="match status" value="1"/>
</dbReference>
<dbReference type="InterPro" id="IPR050188">
    <property type="entry name" value="RluA_PseudoU_synthase"/>
</dbReference>
<evidence type="ECO:0000256" key="1">
    <source>
        <dbReference type="ARBA" id="ARBA00010876"/>
    </source>
</evidence>
<evidence type="ECO:0000259" key="3">
    <source>
        <dbReference type="Pfam" id="PF00849"/>
    </source>
</evidence>
<protein>
    <recommendedName>
        <fullName evidence="3">Pseudouridine synthase RsuA/RluA-like domain-containing protein</fullName>
    </recommendedName>
</protein>
<dbReference type="InterPro" id="IPR020103">
    <property type="entry name" value="PsdUridine_synth_cat_dom_sf"/>
</dbReference>
<dbReference type="SUPFAM" id="SSF55120">
    <property type="entry name" value="Pseudouridine synthase"/>
    <property type="match status" value="1"/>
</dbReference>
<sequence length="213" mass="23816">MDSELESKLMTVRAVLREQGLSNAEIKQGAERGKIRLWGVPTADMGRLVLPEHVEYVPGAPRLTPGRDVAILYRDEDLAVVWKPSGLLSVKAQGRGGERDLVSYVGKLFGQAFAVHRLDEQTSGVMMVALNERTQFEIKRLLEHHDVERRYLALVRGFPSEERWSMETDLVRDRGDGKRGSGQGDDAKRAFTEFKLVEKLPGGTSLIEATLET</sequence>
<dbReference type="PROSITE" id="PS01129">
    <property type="entry name" value="PSI_RLU"/>
    <property type="match status" value="1"/>
</dbReference>
<dbReference type="Gene3D" id="3.30.2350.10">
    <property type="entry name" value="Pseudouridine synthase"/>
    <property type="match status" value="1"/>
</dbReference>
<keyword evidence="2" id="KW-0413">Isomerase</keyword>
<organism evidence="4">
    <name type="scientific">marine metagenome</name>
    <dbReference type="NCBI Taxonomy" id="408172"/>
    <lineage>
        <taxon>unclassified sequences</taxon>
        <taxon>metagenomes</taxon>
        <taxon>ecological metagenomes</taxon>
    </lineage>
</organism>
<dbReference type="PANTHER" id="PTHR21600">
    <property type="entry name" value="MITOCHONDRIAL RNA PSEUDOURIDINE SYNTHASE"/>
    <property type="match status" value="1"/>
</dbReference>
<comment type="similarity">
    <text evidence="1">Belongs to the pseudouridine synthase RluA family.</text>
</comment>
<dbReference type="GO" id="GO:0009982">
    <property type="term" value="F:pseudouridine synthase activity"/>
    <property type="evidence" value="ECO:0007669"/>
    <property type="project" value="InterPro"/>
</dbReference>
<feature type="domain" description="Pseudouridine synthase RsuA/RluA-like" evidence="3">
    <location>
        <begin position="78"/>
        <end position="213"/>
    </location>
</feature>
<dbReference type="GO" id="GO:0003723">
    <property type="term" value="F:RNA binding"/>
    <property type="evidence" value="ECO:0007669"/>
    <property type="project" value="InterPro"/>
</dbReference>
<dbReference type="InterPro" id="IPR006145">
    <property type="entry name" value="PsdUridine_synth_RsuA/RluA"/>
</dbReference>
<feature type="non-terminal residue" evidence="4">
    <location>
        <position position="213"/>
    </location>
</feature>
<dbReference type="PANTHER" id="PTHR21600:SF44">
    <property type="entry name" value="RIBOSOMAL LARGE SUBUNIT PSEUDOURIDINE SYNTHASE D"/>
    <property type="match status" value="1"/>
</dbReference>
<evidence type="ECO:0000313" key="4">
    <source>
        <dbReference type="EMBL" id="SVD50513.1"/>
    </source>
</evidence>
<gene>
    <name evidence="4" type="ORF">METZ01_LOCUS403367</name>
</gene>